<reference evidence="3" key="2">
    <citation type="submission" date="2012-03" db="EMBL/GenBank/DDBJ databases">
        <title>The complete genome sequence of the pioneer microbe on fresh volcanic deposit, Leptospirillum ferrooxidans strain C2-3.</title>
        <authorList>
            <person name="Fujimura R."/>
            <person name="Sato Y."/>
            <person name="Nishizawa T."/>
            <person name="Nanba K."/>
            <person name="Oshima K."/>
            <person name="Hattori M."/>
            <person name="Kamijo T."/>
            <person name="Ohta H."/>
        </authorList>
    </citation>
    <scope>NUCLEOTIDE SEQUENCE [LARGE SCALE GENOMIC DNA]</scope>
    <source>
        <strain evidence="3">C2-3</strain>
    </source>
</reference>
<organism evidence="2 3">
    <name type="scientific">Leptospirillum ferrooxidans (strain C2-3)</name>
    <dbReference type="NCBI Taxonomy" id="1162668"/>
    <lineage>
        <taxon>Bacteria</taxon>
        <taxon>Pseudomonadati</taxon>
        <taxon>Nitrospirota</taxon>
        <taxon>Nitrospiria</taxon>
        <taxon>Nitrospirales</taxon>
        <taxon>Nitrospiraceae</taxon>
        <taxon>Leptospirillum</taxon>
    </lineage>
</organism>
<gene>
    <name evidence="2" type="ordered locus">LFE_2128</name>
</gene>
<dbReference type="AlphaFoldDB" id="I0IRA2"/>
<evidence type="ECO:0000313" key="3">
    <source>
        <dbReference type="Proteomes" id="UP000007382"/>
    </source>
</evidence>
<dbReference type="PATRIC" id="fig|1162668.3.peg.2524"/>
<feature type="region of interest" description="Disordered" evidence="1">
    <location>
        <begin position="1"/>
        <end position="72"/>
    </location>
</feature>
<feature type="compositionally biased region" description="Basic and acidic residues" evidence="1">
    <location>
        <begin position="1"/>
        <end position="18"/>
    </location>
</feature>
<dbReference type="EMBL" id="AP012342">
    <property type="protein sequence ID" value="BAM07801.1"/>
    <property type="molecule type" value="Genomic_DNA"/>
</dbReference>
<evidence type="ECO:0000313" key="2">
    <source>
        <dbReference type="EMBL" id="BAM07801.1"/>
    </source>
</evidence>
<dbReference type="Proteomes" id="UP000007382">
    <property type="component" value="Chromosome"/>
</dbReference>
<dbReference type="KEGG" id="lfc:LFE_2128"/>
<evidence type="ECO:0000256" key="1">
    <source>
        <dbReference type="SAM" id="MobiDB-lite"/>
    </source>
</evidence>
<dbReference type="STRING" id="1162668.LFE_2128"/>
<reference evidence="2 3" key="1">
    <citation type="journal article" date="2012" name="J. Bacteriol.">
        <title>Complete Genome Sequence of Leptospirillum ferrooxidans Strain C2-3, Isolated from a Fresh Volcanic Ash Deposit on the Island of Miyake, Japan.</title>
        <authorList>
            <person name="Fujimura R."/>
            <person name="Sato Y."/>
            <person name="Nishizawa T."/>
            <person name="Oshima K."/>
            <person name="Kim S.-W."/>
            <person name="Hattori M."/>
            <person name="Kamijo T."/>
            <person name="Ohta H."/>
        </authorList>
    </citation>
    <scope>NUCLEOTIDE SEQUENCE [LARGE SCALE GENOMIC DNA]</scope>
    <source>
        <strain evidence="2 3">C2-3</strain>
    </source>
</reference>
<name>I0IRA2_LEPFC</name>
<dbReference type="HOGENOM" id="CLU_2717466_0_0_0"/>
<feature type="compositionally biased region" description="Polar residues" evidence="1">
    <location>
        <begin position="22"/>
        <end position="35"/>
    </location>
</feature>
<proteinExistence type="predicted"/>
<protein>
    <submittedName>
        <fullName evidence="2">Uncharacterized protein</fullName>
    </submittedName>
</protein>
<keyword evidence="3" id="KW-1185">Reference proteome</keyword>
<accession>I0IRA2</accession>
<sequence length="72" mass="8224">MAHLVKEDRNQDKQEAKDGGQTFAQWSSSKILNRNNRVKHPEYNPIRTDNPCQPDFLDEFHGKPSEAVSKSG</sequence>